<protein>
    <submittedName>
        <fullName evidence="1">Uncharacterized protein</fullName>
    </submittedName>
</protein>
<organism evidence="1 2">
    <name type="scientific">Amaricoccus macauensis</name>
    <dbReference type="NCBI Taxonomy" id="57001"/>
    <lineage>
        <taxon>Bacteria</taxon>
        <taxon>Pseudomonadati</taxon>
        <taxon>Pseudomonadota</taxon>
        <taxon>Alphaproteobacteria</taxon>
        <taxon>Rhodobacterales</taxon>
        <taxon>Paracoccaceae</taxon>
        <taxon>Amaricoccus</taxon>
    </lineage>
</organism>
<keyword evidence="2" id="KW-1185">Reference proteome</keyword>
<comment type="caution">
    <text evidence="1">The sequence shown here is derived from an EMBL/GenBank/DDBJ whole genome shotgun (WGS) entry which is preliminary data.</text>
</comment>
<name>A0A840SVK4_9RHOB</name>
<evidence type="ECO:0000313" key="1">
    <source>
        <dbReference type="EMBL" id="MBB5223836.1"/>
    </source>
</evidence>
<accession>A0A840SVK4</accession>
<gene>
    <name evidence="1" type="ORF">HNP73_003790</name>
</gene>
<proteinExistence type="predicted"/>
<sequence length="113" mass="11443">MSGAVSEGALALLDGAAEVLRATAPGLAPDARYATLLCASAIATARRDAATAARSEGLGAAVGDVRDAIRAGAHDGDADLHARLLAWAALRAWVADPDALTPWERAVLDDVAE</sequence>
<dbReference type="RefSeq" id="WP_184153521.1">
    <property type="nucleotide sequence ID" value="NZ_JACHFM010000004.1"/>
</dbReference>
<evidence type="ECO:0000313" key="2">
    <source>
        <dbReference type="Proteomes" id="UP000549457"/>
    </source>
</evidence>
<dbReference type="EMBL" id="JACHFM010000004">
    <property type="protein sequence ID" value="MBB5223836.1"/>
    <property type="molecule type" value="Genomic_DNA"/>
</dbReference>
<reference evidence="1 2" key="1">
    <citation type="submission" date="2020-08" db="EMBL/GenBank/DDBJ databases">
        <title>Genomic Encyclopedia of Type Strains, Phase IV (KMG-IV): sequencing the most valuable type-strain genomes for metagenomic binning, comparative biology and taxonomic classification.</title>
        <authorList>
            <person name="Goeker M."/>
        </authorList>
    </citation>
    <scope>NUCLEOTIDE SEQUENCE [LARGE SCALE GENOMIC DNA]</scope>
    <source>
        <strain evidence="1 2">DSM 101730</strain>
    </source>
</reference>
<dbReference type="AlphaFoldDB" id="A0A840SVK4"/>
<dbReference type="Proteomes" id="UP000549457">
    <property type="component" value="Unassembled WGS sequence"/>
</dbReference>